<evidence type="ECO:0000313" key="1">
    <source>
        <dbReference type="EMBL" id="KAH1164715.1"/>
    </source>
</evidence>
<gene>
    <name evidence="1" type="ORF">KIL84_009449</name>
</gene>
<name>A0A9D4AQN7_9SAUR</name>
<protein>
    <submittedName>
        <fullName evidence="1">Uncharacterized protein</fullName>
    </submittedName>
</protein>
<proteinExistence type="predicted"/>
<dbReference type="EMBL" id="JAHDVG010000581">
    <property type="protein sequence ID" value="KAH1164715.1"/>
    <property type="molecule type" value="Genomic_DNA"/>
</dbReference>
<sequence length="83" mass="9623">KQTKDKRQEIIWEWEELPGFVAGLGLEKFLLEELARARATVKRRDEALSASTLVVFHTPLQFLLRGDRDITKTALFFPPRCHS</sequence>
<comment type="caution">
    <text evidence="1">The sequence shown here is derived from an EMBL/GenBank/DDBJ whole genome shotgun (WGS) entry which is preliminary data.</text>
</comment>
<dbReference type="AlphaFoldDB" id="A0A9D4AQN7"/>
<feature type="non-terminal residue" evidence="1">
    <location>
        <position position="83"/>
    </location>
</feature>
<keyword evidence="2" id="KW-1185">Reference proteome</keyword>
<evidence type="ECO:0000313" key="2">
    <source>
        <dbReference type="Proteomes" id="UP000827986"/>
    </source>
</evidence>
<organism evidence="1 2">
    <name type="scientific">Mauremys mutica</name>
    <name type="common">yellowpond turtle</name>
    <dbReference type="NCBI Taxonomy" id="74926"/>
    <lineage>
        <taxon>Eukaryota</taxon>
        <taxon>Metazoa</taxon>
        <taxon>Chordata</taxon>
        <taxon>Craniata</taxon>
        <taxon>Vertebrata</taxon>
        <taxon>Euteleostomi</taxon>
        <taxon>Archelosauria</taxon>
        <taxon>Testudinata</taxon>
        <taxon>Testudines</taxon>
        <taxon>Cryptodira</taxon>
        <taxon>Durocryptodira</taxon>
        <taxon>Testudinoidea</taxon>
        <taxon>Geoemydidae</taxon>
        <taxon>Geoemydinae</taxon>
        <taxon>Mauremys</taxon>
    </lineage>
</organism>
<reference evidence="1" key="1">
    <citation type="submission" date="2021-09" db="EMBL/GenBank/DDBJ databases">
        <title>The genome of Mauremys mutica provides insights into the evolution of semi-aquatic lifestyle.</title>
        <authorList>
            <person name="Gong S."/>
            <person name="Gao Y."/>
        </authorList>
    </citation>
    <scope>NUCLEOTIDE SEQUENCE</scope>
    <source>
        <strain evidence="1">MM-2020</strain>
        <tissue evidence="1">Muscle</tissue>
    </source>
</reference>
<accession>A0A9D4AQN7</accession>
<dbReference type="Proteomes" id="UP000827986">
    <property type="component" value="Unassembled WGS sequence"/>
</dbReference>